<dbReference type="SUPFAM" id="SSF51735">
    <property type="entry name" value="NAD(P)-binding Rossmann-fold domains"/>
    <property type="match status" value="1"/>
</dbReference>
<dbReference type="InterPro" id="IPR001509">
    <property type="entry name" value="Epimerase_deHydtase"/>
</dbReference>
<comment type="caution">
    <text evidence="2">The sequence shown here is derived from an EMBL/GenBank/DDBJ whole genome shotgun (WGS) entry which is preliminary data.</text>
</comment>
<dbReference type="RefSeq" id="WP_271165530.1">
    <property type="nucleotide sequence ID" value="NZ_BSFD01000009.1"/>
</dbReference>
<reference evidence="2" key="1">
    <citation type="journal article" date="2014" name="Int. J. Syst. Evol. Microbiol.">
        <title>Complete genome of a new Firmicutes species belonging to the dominant human colonic microbiota ('Ruminococcus bicirculans') reveals two chromosomes and a selective capacity to utilize plant glucans.</title>
        <authorList>
            <consortium name="NISC Comparative Sequencing Program"/>
            <person name="Wegmann U."/>
            <person name="Louis P."/>
            <person name="Goesmann A."/>
            <person name="Henrissat B."/>
            <person name="Duncan S.H."/>
            <person name="Flint H.J."/>
        </authorList>
    </citation>
    <scope>NUCLEOTIDE SEQUENCE</scope>
    <source>
        <strain evidence="2">VKM B-1499</strain>
    </source>
</reference>
<accession>A0ABQ5TBA8</accession>
<dbReference type="InterPro" id="IPR036291">
    <property type="entry name" value="NAD(P)-bd_dom_sf"/>
</dbReference>
<evidence type="ECO:0000259" key="1">
    <source>
        <dbReference type="Pfam" id="PF01370"/>
    </source>
</evidence>
<dbReference type="Gene3D" id="3.40.50.720">
    <property type="entry name" value="NAD(P)-binding Rossmann-like Domain"/>
    <property type="match status" value="1"/>
</dbReference>
<dbReference type="Pfam" id="PF01370">
    <property type="entry name" value="Epimerase"/>
    <property type="match status" value="1"/>
</dbReference>
<keyword evidence="3" id="KW-1185">Reference proteome</keyword>
<protein>
    <recommendedName>
        <fullName evidence="1">NAD-dependent epimerase/dehydratase domain-containing protein</fullName>
    </recommendedName>
</protein>
<reference evidence="2" key="2">
    <citation type="submission" date="2023-01" db="EMBL/GenBank/DDBJ databases">
        <authorList>
            <person name="Sun Q."/>
            <person name="Evtushenko L."/>
        </authorList>
    </citation>
    <scope>NUCLEOTIDE SEQUENCE</scope>
    <source>
        <strain evidence="2">VKM B-1499</strain>
    </source>
</reference>
<name>A0ABQ5TBA8_9CAUL</name>
<organism evidence="2 3">
    <name type="scientific">Brevundimonas intermedia</name>
    <dbReference type="NCBI Taxonomy" id="74315"/>
    <lineage>
        <taxon>Bacteria</taxon>
        <taxon>Pseudomonadati</taxon>
        <taxon>Pseudomonadota</taxon>
        <taxon>Alphaproteobacteria</taxon>
        <taxon>Caulobacterales</taxon>
        <taxon>Caulobacteraceae</taxon>
        <taxon>Brevundimonas</taxon>
    </lineage>
</organism>
<gene>
    <name evidence="2" type="ORF">GCM10017620_23070</name>
</gene>
<proteinExistence type="predicted"/>
<sequence>MKILLTGGTSFTGLWFAKALVEAGHKVVATTRGDLGNSDGVRGVRIRELAAIAEIRESISFGDDGFLAMTRSESFDVLCHHAAEVGNYKSLDFDVSGAIAANTKNMALVLEAMKANGLRAVVATGSVFENDNGVGDGLLEAFSPYGLSKSLSYQVVRFWARRVGVRLGKFNIANPFGVLEEPRFCNFLIQTWAKGETARVNTPTYLRDNIFVDRLALHYAAFVADIVTSVTDQTIGPIGFAESQGAFAQRFAAAMRPRLGLECKLELGEQINFDEPMIRLNSDRLAPPIGWSDDAAWDRLAAYYAESLPWLTAS</sequence>
<evidence type="ECO:0000313" key="2">
    <source>
        <dbReference type="EMBL" id="GLK49334.1"/>
    </source>
</evidence>
<feature type="domain" description="NAD-dependent epimerase/dehydratase" evidence="1">
    <location>
        <begin position="3"/>
        <end position="216"/>
    </location>
</feature>
<dbReference type="Proteomes" id="UP001143509">
    <property type="component" value="Unassembled WGS sequence"/>
</dbReference>
<dbReference type="EMBL" id="BSFD01000009">
    <property type="protein sequence ID" value="GLK49334.1"/>
    <property type="molecule type" value="Genomic_DNA"/>
</dbReference>
<evidence type="ECO:0000313" key="3">
    <source>
        <dbReference type="Proteomes" id="UP001143509"/>
    </source>
</evidence>